<evidence type="ECO:0000313" key="3">
    <source>
        <dbReference type="Proteomes" id="UP001196413"/>
    </source>
</evidence>
<dbReference type="Proteomes" id="UP001196413">
    <property type="component" value="Unassembled WGS sequence"/>
</dbReference>
<keyword evidence="3" id="KW-1185">Reference proteome</keyword>
<dbReference type="EMBL" id="JAHQIW010004378">
    <property type="protein sequence ID" value="KAJ1362127.1"/>
    <property type="molecule type" value="Genomic_DNA"/>
</dbReference>
<accession>A0AAD5QUP7</accession>
<gene>
    <name evidence="2" type="ORF">KIN20_021553</name>
</gene>
<feature type="transmembrane region" description="Helical" evidence="1">
    <location>
        <begin position="14"/>
        <end position="32"/>
    </location>
</feature>
<keyword evidence="1" id="KW-1133">Transmembrane helix</keyword>
<proteinExistence type="predicted"/>
<evidence type="ECO:0000313" key="2">
    <source>
        <dbReference type="EMBL" id="KAJ1362127.1"/>
    </source>
</evidence>
<evidence type="ECO:0000256" key="1">
    <source>
        <dbReference type="SAM" id="Phobius"/>
    </source>
</evidence>
<organism evidence="2 3">
    <name type="scientific">Parelaphostrongylus tenuis</name>
    <name type="common">Meningeal worm</name>
    <dbReference type="NCBI Taxonomy" id="148309"/>
    <lineage>
        <taxon>Eukaryota</taxon>
        <taxon>Metazoa</taxon>
        <taxon>Ecdysozoa</taxon>
        <taxon>Nematoda</taxon>
        <taxon>Chromadorea</taxon>
        <taxon>Rhabditida</taxon>
        <taxon>Rhabditina</taxon>
        <taxon>Rhabditomorpha</taxon>
        <taxon>Strongyloidea</taxon>
        <taxon>Metastrongylidae</taxon>
        <taxon>Parelaphostrongylus</taxon>
    </lineage>
</organism>
<keyword evidence="1" id="KW-0472">Membrane</keyword>
<keyword evidence="1" id="KW-0812">Transmembrane</keyword>
<comment type="caution">
    <text evidence="2">The sequence shown here is derived from an EMBL/GenBank/DDBJ whole genome shotgun (WGS) entry which is preliminary data.</text>
</comment>
<name>A0AAD5QUP7_PARTN</name>
<sequence length="235" mass="25022">METVTDADGVVTKYFLILLFATLSIVLGCGVMPAGQGSTRNFAVSGFTLPVSMAYSSATDVQAQVPSIASSEAGAKGFVDRLVKQTVFDVLESQARSALLPDAVISVILSQLTVTVTYTPLMCSKVRLTVENPDPLGMMESACIIFDNTVTAICSYVDEDRKTCTLMPGNDRTARITSVPSTHLTISGSLSTTNIIMASWLNTMWQSVVNRALRMLPSDPLGRHFVSAIATVGGN</sequence>
<dbReference type="AlphaFoldDB" id="A0AAD5QUP7"/>
<reference evidence="2" key="1">
    <citation type="submission" date="2021-06" db="EMBL/GenBank/DDBJ databases">
        <title>Parelaphostrongylus tenuis whole genome reference sequence.</title>
        <authorList>
            <person name="Garwood T.J."/>
            <person name="Larsen P.A."/>
            <person name="Fountain-Jones N.M."/>
            <person name="Garbe J.R."/>
            <person name="Macchietto M.G."/>
            <person name="Kania S.A."/>
            <person name="Gerhold R.W."/>
            <person name="Richards J.E."/>
            <person name="Wolf T.M."/>
        </authorList>
    </citation>
    <scope>NUCLEOTIDE SEQUENCE</scope>
    <source>
        <strain evidence="2">MNPRO001-30</strain>
        <tissue evidence="2">Meninges</tissue>
    </source>
</reference>
<protein>
    <submittedName>
        <fullName evidence="2">Uncharacterized protein</fullName>
    </submittedName>
</protein>